<dbReference type="EMBL" id="FYDG01000006">
    <property type="protein sequence ID" value="SNB74365.1"/>
    <property type="molecule type" value="Genomic_DNA"/>
</dbReference>
<proteinExistence type="predicted"/>
<protein>
    <submittedName>
        <fullName evidence="1">Uncharacterized protein</fullName>
    </submittedName>
</protein>
<evidence type="ECO:0000313" key="1">
    <source>
        <dbReference type="EMBL" id="SNB74365.1"/>
    </source>
</evidence>
<dbReference type="OrthoDB" id="5569098at2"/>
<name>A0A212RPD5_RHOAC</name>
<dbReference type="RefSeq" id="WP_088521073.1">
    <property type="nucleotide sequence ID" value="NZ_FYDG01000006.1"/>
</dbReference>
<evidence type="ECO:0000313" key="2">
    <source>
        <dbReference type="Proteomes" id="UP000198418"/>
    </source>
</evidence>
<keyword evidence="2" id="KW-1185">Reference proteome</keyword>
<reference evidence="2" key="1">
    <citation type="submission" date="2017-06" db="EMBL/GenBank/DDBJ databases">
        <authorList>
            <person name="Varghese N."/>
            <person name="Submissions S."/>
        </authorList>
    </citation>
    <scope>NUCLEOTIDE SEQUENCE [LARGE SCALE GENOMIC DNA]</scope>
    <source>
        <strain evidence="2">DSM 137</strain>
    </source>
</reference>
<accession>A0A212RPD5</accession>
<dbReference type="Proteomes" id="UP000198418">
    <property type="component" value="Unassembled WGS sequence"/>
</dbReference>
<dbReference type="AlphaFoldDB" id="A0A212RPD5"/>
<gene>
    <name evidence="1" type="ORF">SAMN06265338_10653</name>
</gene>
<sequence>MVPMTILVDDKPKCVVRPNDLKHLQRFLRTGKPWLLADAPEGKLAHREADEAERAVWENARGLHGIAGGEDEDFFGTPLA</sequence>
<organism evidence="1 2">
    <name type="scientific">Rhodoblastus acidophilus</name>
    <name type="common">Rhodopseudomonas acidophila</name>
    <dbReference type="NCBI Taxonomy" id="1074"/>
    <lineage>
        <taxon>Bacteria</taxon>
        <taxon>Pseudomonadati</taxon>
        <taxon>Pseudomonadota</taxon>
        <taxon>Alphaproteobacteria</taxon>
        <taxon>Hyphomicrobiales</taxon>
        <taxon>Rhodoblastaceae</taxon>
        <taxon>Rhodoblastus</taxon>
    </lineage>
</organism>